<feature type="compositionally biased region" description="Low complexity" evidence="1">
    <location>
        <begin position="76"/>
        <end position="89"/>
    </location>
</feature>
<dbReference type="EMBL" id="CM001224">
    <property type="protein sequence ID" value="AET01506.2"/>
    <property type="molecule type" value="Genomic_DNA"/>
</dbReference>
<evidence type="ECO:0000313" key="2">
    <source>
        <dbReference type="EMBL" id="AET01506.2"/>
    </source>
</evidence>
<feature type="compositionally biased region" description="Pro residues" evidence="1">
    <location>
        <begin position="61"/>
        <end position="75"/>
    </location>
</feature>
<feature type="region of interest" description="Disordered" evidence="1">
    <location>
        <begin position="60"/>
        <end position="113"/>
    </location>
</feature>
<name>G7LGM6_MEDTR</name>
<sequence length="145" mass="16371">MEKDMRSEEEEVEDFGKNNHSKTQVPLFLFISPSPSYSSLSPSIPSRNLRHTPPSLSLCPLLPPFSPTPNPPPTPGLSYRTPSPTKILIYPPPPIPSTNSTSTNNNNKPNLLPPTLVLVTKLKEMGRKRYRKQKRVEVERDMKRV</sequence>
<protein>
    <submittedName>
        <fullName evidence="2 4">Uncharacterized protein</fullName>
    </submittedName>
</protein>
<accession>G7LGM6</accession>
<reference evidence="4" key="3">
    <citation type="submission" date="2015-04" db="UniProtKB">
        <authorList>
            <consortium name="EnsemblPlants"/>
        </authorList>
    </citation>
    <scope>IDENTIFICATION</scope>
    <source>
        <strain evidence="4">cv. Jemalong A17</strain>
    </source>
</reference>
<keyword evidence="5" id="KW-1185">Reference proteome</keyword>
<reference evidence="2 5" key="1">
    <citation type="journal article" date="2011" name="Nature">
        <title>The Medicago genome provides insight into the evolution of rhizobial symbioses.</title>
        <authorList>
            <person name="Young N.D."/>
            <person name="Debelle F."/>
            <person name="Oldroyd G.E."/>
            <person name="Geurts R."/>
            <person name="Cannon S.B."/>
            <person name="Udvardi M.K."/>
            <person name="Benedito V.A."/>
            <person name="Mayer K.F."/>
            <person name="Gouzy J."/>
            <person name="Schoof H."/>
            <person name="Van de Peer Y."/>
            <person name="Proost S."/>
            <person name="Cook D.R."/>
            <person name="Meyers B.C."/>
            <person name="Spannagl M."/>
            <person name="Cheung F."/>
            <person name="De Mita S."/>
            <person name="Krishnakumar V."/>
            <person name="Gundlach H."/>
            <person name="Zhou S."/>
            <person name="Mudge J."/>
            <person name="Bharti A.K."/>
            <person name="Murray J.D."/>
            <person name="Naoumkina M.A."/>
            <person name="Rosen B."/>
            <person name="Silverstein K.A."/>
            <person name="Tang H."/>
            <person name="Rombauts S."/>
            <person name="Zhao P.X."/>
            <person name="Zhou P."/>
            <person name="Barbe V."/>
            <person name="Bardou P."/>
            <person name="Bechner M."/>
            <person name="Bellec A."/>
            <person name="Berger A."/>
            <person name="Berges H."/>
            <person name="Bidwell S."/>
            <person name="Bisseling T."/>
            <person name="Choisne N."/>
            <person name="Couloux A."/>
            <person name="Denny R."/>
            <person name="Deshpande S."/>
            <person name="Dai X."/>
            <person name="Doyle J.J."/>
            <person name="Dudez A.M."/>
            <person name="Farmer A.D."/>
            <person name="Fouteau S."/>
            <person name="Franken C."/>
            <person name="Gibelin C."/>
            <person name="Gish J."/>
            <person name="Goldstein S."/>
            <person name="Gonzalez A.J."/>
            <person name="Green P.J."/>
            <person name="Hallab A."/>
            <person name="Hartog M."/>
            <person name="Hua A."/>
            <person name="Humphray S.J."/>
            <person name="Jeong D.H."/>
            <person name="Jing Y."/>
            <person name="Jocker A."/>
            <person name="Kenton S.M."/>
            <person name="Kim D.J."/>
            <person name="Klee K."/>
            <person name="Lai H."/>
            <person name="Lang C."/>
            <person name="Lin S."/>
            <person name="Macmil S.L."/>
            <person name="Magdelenat G."/>
            <person name="Matthews L."/>
            <person name="McCorrison J."/>
            <person name="Monaghan E.L."/>
            <person name="Mun J.H."/>
            <person name="Najar F.Z."/>
            <person name="Nicholson C."/>
            <person name="Noirot C."/>
            <person name="O'Bleness M."/>
            <person name="Paule C.R."/>
            <person name="Poulain J."/>
            <person name="Prion F."/>
            <person name="Qin B."/>
            <person name="Qu C."/>
            <person name="Retzel E.F."/>
            <person name="Riddle C."/>
            <person name="Sallet E."/>
            <person name="Samain S."/>
            <person name="Samson N."/>
            <person name="Sanders I."/>
            <person name="Saurat O."/>
            <person name="Scarpelli C."/>
            <person name="Schiex T."/>
            <person name="Segurens B."/>
            <person name="Severin A.J."/>
            <person name="Sherrier D.J."/>
            <person name="Shi R."/>
            <person name="Sims S."/>
            <person name="Singer S.R."/>
            <person name="Sinharoy S."/>
            <person name="Sterck L."/>
            <person name="Viollet A."/>
            <person name="Wang B.B."/>
            <person name="Wang K."/>
            <person name="Wang M."/>
            <person name="Wang X."/>
            <person name="Warfsmann J."/>
            <person name="Weissenbach J."/>
            <person name="White D.D."/>
            <person name="White J.D."/>
            <person name="Wiley G.B."/>
            <person name="Wincker P."/>
            <person name="Xing Y."/>
            <person name="Yang L."/>
            <person name="Yao Z."/>
            <person name="Ying F."/>
            <person name="Zhai J."/>
            <person name="Zhou L."/>
            <person name="Zuber A."/>
            <person name="Denarie J."/>
            <person name="Dixon R.A."/>
            <person name="May G.D."/>
            <person name="Schwartz D.C."/>
            <person name="Rogers J."/>
            <person name="Quetier F."/>
            <person name="Town C.D."/>
            <person name="Roe B.A."/>
        </authorList>
    </citation>
    <scope>NUCLEOTIDE SEQUENCE [LARGE SCALE GENOMIC DNA]</scope>
    <source>
        <strain evidence="2">A17</strain>
        <strain evidence="4 5">cv. Jemalong A17</strain>
    </source>
</reference>
<dbReference type="EMBL" id="PSQE01000008">
    <property type="protein sequence ID" value="RHN39136.1"/>
    <property type="molecule type" value="Genomic_DNA"/>
</dbReference>
<dbReference type="Proteomes" id="UP000002051">
    <property type="component" value="Chromosome 8"/>
</dbReference>
<reference evidence="6" key="4">
    <citation type="journal article" date="2018" name="Nat. Plants">
        <title>Whole-genome landscape of Medicago truncatula symbiotic genes.</title>
        <authorList>
            <person name="Pecrix Y."/>
            <person name="Staton S.E."/>
            <person name="Sallet E."/>
            <person name="Lelandais-Briere C."/>
            <person name="Moreau S."/>
            <person name="Carrere S."/>
            <person name="Blein T."/>
            <person name="Jardinaud M.F."/>
            <person name="Latrasse D."/>
            <person name="Zouine M."/>
            <person name="Zahm M."/>
            <person name="Kreplak J."/>
            <person name="Mayjonade B."/>
            <person name="Satge C."/>
            <person name="Perez M."/>
            <person name="Cauet S."/>
            <person name="Marande W."/>
            <person name="Chantry-Darmon C."/>
            <person name="Lopez-Roques C."/>
            <person name="Bouchez O."/>
            <person name="Berard A."/>
            <person name="Debelle F."/>
            <person name="Munos S."/>
            <person name="Bendahmane A."/>
            <person name="Berges H."/>
            <person name="Niebel A."/>
            <person name="Buitink J."/>
            <person name="Frugier F."/>
            <person name="Benhamed M."/>
            <person name="Crespi M."/>
            <person name="Gouzy J."/>
            <person name="Gamas P."/>
        </authorList>
    </citation>
    <scope>NUCLEOTIDE SEQUENCE [LARGE SCALE GENOMIC DNA]</scope>
    <source>
        <strain evidence="6">cv. Jemalong A17</strain>
    </source>
</reference>
<gene>
    <name evidence="2" type="ordered locus">MTR_8g014320</name>
    <name evidence="3" type="ORF">MtrunA17_Chr8g0340631</name>
</gene>
<reference evidence="2 5" key="2">
    <citation type="journal article" date="2014" name="BMC Genomics">
        <title>An improved genome release (version Mt4.0) for the model legume Medicago truncatula.</title>
        <authorList>
            <person name="Tang H."/>
            <person name="Krishnakumar V."/>
            <person name="Bidwell S."/>
            <person name="Rosen B."/>
            <person name="Chan A."/>
            <person name="Zhou S."/>
            <person name="Gentzbittel L."/>
            <person name="Childs K.L."/>
            <person name="Yandell M."/>
            <person name="Gundlach H."/>
            <person name="Mayer K.F."/>
            <person name="Schwartz D.C."/>
            <person name="Town C.D."/>
        </authorList>
    </citation>
    <scope>GENOME REANNOTATION</scope>
    <source>
        <strain evidence="4 5">cv. Jemalong A17</strain>
    </source>
</reference>
<evidence type="ECO:0000313" key="6">
    <source>
        <dbReference type="Proteomes" id="UP000265566"/>
    </source>
</evidence>
<feature type="compositionally biased region" description="Low complexity" evidence="1">
    <location>
        <begin position="97"/>
        <end position="113"/>
    </location>
</feature>
<dbReference type="Gramene" id="rna45135">
    <property type="protein sequence ID" value="RHN39136.1"/>
    <property type="gene ID" value="gene45135"/>
</dbReference>
<dbReference type="PaxDb" id="3880-AET01506"/>
<dbReference type="Proteomes" id="UP000265566">
    <property type="component" value="Chromosome 8"/>
</dbReference>
<evidence type="ECO:0000313" key="3">
    <source>
        <dbReference type="EMBL" id="RHN39136.1"/>
    </source>
</evidence>
<reference evidence="3" key="5">
    <citation type="journal article" date="2018" name="Nat. Plants">
        <title>Whole-genome landscape of Medicago truncatula symbiotic genes.</title>
        <authorList>
            <person name="Pecrix Y."/>
            <person name="Gamas P."/>
            <person name="Carrere S."/>
        </authorList>
    </citation>
    <scope>NUCLEOTIDE SEQUENCE</scope>
    <source>
        <tissue evidence="3">Leaves</tissue>
    </source>
</reference>
<accession>A0A0C3XWW7</accession>
<evidence type="ECO:0000256" key="1">
    <source>
        <dbReference type="SAM" id="MobiDB-lite"/>
    </source>
</evidence>
<evidence type="ECO:0000313" key="5">
    <source>
        <dbReference type="Proteomes" id="UP000002051"/>
    </source>
</evidence>
<dbReference type="EnsemblPlants" id="AET01506">
    <property type="protein sequence ID" value="AET01506"/>
    <property type="gene ID" value="MTR_8g014320"/>
</dbReference>
<feature type="region of interest" description="Disordered" evidence="1">
    <location>
        <begin position="36"/>
        <end position="55"/>
    </location>
</feature>
<dbReference type="AlphaFoldDB" id="G7LGM6"/>
<organism evidence="2 5">
    <name type="scientific">Medicago truncatula</name>
    <name type="common">Barrel medic</name>
    <name type="synonym">Medicago tribuloides</name>
    <dbReference type="NCBI Taxonomy" id="3880"/>
    <lineage>
        <taxon>Eukaryota</taxon>
        <taxon>Viridiplantae</taxon>
        <taxon>Streptophyta</taxon>
        <taxon>Embryophyta</taxon>
        <taxon>Tracheophyta</taxon>
        <taxon>Spermatophyta</taxon>
        <taxon>Magnoliopsida</taxon>
        <taxon>eudicotyledons</taxon>
        <taxon>Gunneridae</taxon>
        <taxon>Pentapetalae</taxon>
        <taxon>rosids</taxon>
        <taxon>fabids</taxon>
        <taxon>Fabales</taxon>
        <taxon>Fabaceae</taxon>
        <taxon>Papilionoideae</taxon>
        <taxon>50 kb inversion clade</taxon>
        <taxon>NPAAA clade</taxon>
        <taxon>Hologalegina</taxon>
        <taxon>IRL clade</taxon>
        <taxon>Trifolieae</taxon>
        <taxon>Medicago</taxon>
    </lineage>
</organism>
<dbReference type="HOGENOM" id="CLU_1789816_0_0_1"/>
<evidence type="ECO:0000313" key="4">
    <source>
        <dbReference type="EnsemblPlants" id="AET01506"/>
    </source>
</evidence>
<proteinExistence type="predicted"/>